<accession>A0A330L770</accession>
<keyword evidence="4 7" id="KW-0233">DNA recombination</keyword>
<dbReference type="Gene3D" id="2.40.50.140">
    <property type="entry name" value="Nucleic acid-binding proteins"/>
    <property type="match status" value="1"/>
</dbReference>
<dbReference type="EMBL" id="OUNR01000017">
    <property type="protein sequence ID" value="SPP65532.1"/>
    <property type="molecule type" value="Genomic_DNA"/>
</dbReference>
<dbReference type="PANTHER" id="PTHR33991">
    <property type="entry name" value="DNA REPAIR PROTEIN RECO"/>
    <property type="match status" value="1"/>
</dbReference>
<dbReference type="InterPro" id="IPR003717">
    <property type="entry name" value="RecO"/>
</dbReference>
<dbReference type="InterPro" id="IPR022572">
    <property type="entry name" value="DNA_rep/recomb_RecO_N"/>
</dbReference>
<dbReference type="HAMAP" id="MF_00201">
    <property type="entry name" value="RecO"/>
    <property type="match status" value="1"/>
</dbReference>
<dbReference type="InterPro" id="IPR037278">
    <property type="entry name" value="ARFGAP/RecO"/>
</dbReference>
<dbReference type="Gene3D" id="1.20.1440.120">
    <property type="entry name" value="Recombination protein O, C-terminal domain"/>
    <property type="match status" value="1"/>
</dbReference>
<feature type="domain" description="DNA replication/recombination mediator RecO N-terminal" evidence="8">
    <location>
        <begin position="1"/>
        <end position="81"/>
    </location>
</feature>
<evidence type="ECO:0000256" key="6">
    <source>
        <dbReference type="ARBA" id="ARBA00033409"/>
    </source>
</evidence>
<evidence type="ECO:0000256" key="2">
    <source>
        <dbReference type="ARBA" id="ARBA00021310"/>
    </source>
</evidence>
<comment type="similarity">
    <text evidence="1 7">Belongs to the RecO family.</text>
</comment>
<evidence type="ECO:0000256" key="1">
    <source>
        <dbReference type="ARBA" id="ARBA00007452"/>
    </source>
</evidence>
<dbReference type="InParanoid" id="A0A330L770"/>
<keyword evidence="5 7" id="KW-0234">DNA repair</keyword>
<evidence type="ECO:0000256" key="5">
    <source>
        <dbReference type="ARBA" id="ARBA00023204"/>
    </source>
</evidence>
<gene>
    <name evidence="7 9" type="primary">recO</name>
    <name evidence="9" type="ORF">NITLEN_40005</name>
</gene>
<dbReference type="SUPFAM" id="SSF57863">
    <property type="entry name" value="ArfGap/RecO-like zinc finger"/>
    <property type="match status" value="1"/>
</dbReference>
<dbReference type="GO" id="GO:0006302">
    <property type="term" value="P:double-strand break repair"/>
    <property type="evidence" value="ECO:0007669"/>
    <property type="project" value="TreeGrafter"/>
</dbReference>
<evidence type="ECO:0000256" key="7">
    <source>
        <dbReference type="HAMAP-Rule" id="MF_00201"/>
    </source>
</evidence>
<comment type="function">
    <text evidence="7">Involved in DNA repair and RecF pathway recombination.</text>
</comment>
<evidence type="ECO:0000256" key="3">
    <source>
        <dbReference type="ARBA" id="ARBA00022763"/>
    </source>
</evidence>
<protein>
    <recommendedName>
        <fullName evidence="2 7">DNA repair protein RecO</fullName>
    </recommendedName>
    <alternativeName>
        <fullName evidence="6 7">Recombination protein O</fullName>
    </alternativeName>
</protein>
<dbReference type="Gene3D" id="6.20.220.20">
    <property type="entry name" value="Recombination protein O, zinc-binding domain"/>
    <property type="match status" value="1"/>
</dbReference>
<dbReference type="SUPFAM" id="SSF50249">
    <property type="entry name" value="Nucleic acid-binding proteins"/>
    <property type="match status" value="1"/>
</dbReference>
<dbReference type="GO" id="GO:0043590">
    <property type="term" value="C:bacterial nucleoid"/>
    <property type="evidence" value="ECO:0007669"/>
    <property type="project" value="TreeGrafter"/>
</dbReference>
<proteinExistence type="inferred from homology"/>
<evidence type="ECO:0000259" key="8">
    <source>
        <dbReference type="Pfam" id="PF11967"/>
    </source>
</evidence>
<dbReference type="PANTHER" id="PTHR33991:SF1">
    <property type="entry name" value="DNA REPAIR PROTEIN RECO"/>
    <property type="match status" value="1"/>
</dbReference>
<dbReference type="NCBIfam" id="TIGR00613">
    <property type="entry name" value="reco"/>
    <property type="match status" value="1"/>
</dbReference>
<organism evidence="9 10">
    <name type="scientific">Nitrospira lenta</name>
    <dbReference type="NCBI Taxonomy" id="1436998"/>
    <lineage>
        <taxon>Bacteria</taxon>
        <taxon>Pseudomonadati</taxon>
        <taxon>Nitrospirota</taxon>
        <taxon>Nitrospiria</taxon>
        <taxon>Nitrospirales</taxon>
        <taxon>Nitrospiraceae</taxon>
        <taxon>Nitrospira</taxon>
    </lineage>
</organism>
<sequence>MPLVKTSAIILKSRRWGEADRIVTFYSKEFGKIRGVARGARRFKSHFGATLEPFTRCHLDLFEKPGDSLYRISHVDLVESFQPLREELVLMACAARMVNVVGAVTPDGDPDARLFETLGQGLRSLKGSRDPVLMALLFQIRLLGLTGFRPQTDYCATCGKAGVTGDPQFSPLAGGFVCLPCATRQLVRCVVMSRGSLSFLQQAIRMNPELVTRLTATGQVRAEVEQAIEGYVTVVAGRRLPPVDFLASMFSV</sequence>
<dbReference type="InterPro" id="IPR042242">
    <property type="entry name" value="RecO_C"/>
</dbReference>
<keyword evidence="10" id="KW-1185">Reference proteome</keyword>
<dbReference type="Pfam" id="PF02565">
    <property type="entry name" value="RecO_C"/>
    <property type="match status" value="1"/>
</dbReference>
<keyword evidence="3 7" id="KW-0227">DNA damage</keyword>
<evidence type="ECO:0000313" key="10">
    <source>
        <dbReference type="Proteomes" id="UP000248168"/>
    </source>
</evidence>
<dbReference type="GO" id="GO:0006310">
    <property type="term" value="P:DNA recombination"/>
    <property type="evidence" value="ECO:0007669"/>
    <property type="project" value="UniProtKB-UniRule"/>
</dbReference>
<dbReference type="Proteomes" id="UP000248168">
    <property type="component" value="Unassembled WGS sequence"/>
</dbReference>
<dbReference type="AlphaFoldDB" id="A0A330L770"/>
<name>A0A330L770_9BACT</name>
<dbReference type="OrthoDB" id="9797083at2"/>
<evidence type="ECO:0000256" key="4">
    <source>
        <dbReference type="ARBA" id="ARBA00023172"/>
    </source>
</evidence>
<dbReference type="Pfam" id="PF11967">
    <property type="entry name" value="RecO_N"/>
    <property type="match status" value="1"/>
</dbReference>
<dbReference type="InterPro" id="IPR012340">
    <property type="entry name" value="NA-bd_OB-fold"/>
</dbReference>
<evidence type="ECO:0000313" key="9">
    <source>
        <dbReference type="EMBL" id="SPP65532.1"/>
    </source>
</evidence>
<dbReference type="RefSeq" id="WP_121989811.1">
    <property type="nucleotide sequence ID" value="NZ_OUNR01000017.1"/>
</dbReference>
<reference evidence="10" key="1">
    <citation type="submission" date="2018-04" db="EMBL/GenBank/DDBJ databases">
        <authorList>
            <person name="Lucker S."/>
            <person name="Sakoula D."/>
        </authorList>
    </citation>
    <scope>NUCLEOTIDE SEQUENCE [LARGE SCALE GENOMIC DNA]</scope>
</reference>